<name>X1GL04_9ZZZZ</name>
<comment type="caution">
    <text evidence="1">The sequence shown here is derived from an EMBL/GenBank/DDBJ whole genome shotgun (WGS) entry which is preliminary data.</text>
</comment>
<accession>X1GL04</accession>
<sequence>MYVKEGLNAEHFVNVTREKKRGRGTTRAPHLELNYSLGCHKAKTSKAIDIQIGSANGTEKHQRRNINRR</sequence>
<reference evidence="1" key="1">
    <citation type="journal article" date="2014" name="Front. Microbiol.">
        <title>High frequency of phylogenetically diverse reductive dehalogenase-homologous genes in deep subseafloor sedimentary metagenomes.</title>
        <authorList>
            <person name="Kawai M."/>
            <person name="Futagami T."/>
            <person name="Toyoda A."/>
            <person name="Takaki Y."/>
            <person name="Nishi S."/>
            <person name="Hori S."/>
            <person name="Arai W."/>
            <person name="Tsubouchi T."/>
            <person name="Morono Y."/>
            <person name="Uchiyama I."/>
            <person name="Ito T."/>
            <person name="Fujiyama A."/>
            <person name="Inagaki F."/>
            <person name="Takami H."/>
        </authorList>
    </citation>
    <scope>NUCLEOTIDE SEQUENCE</scope>
    <source>
        <strain evidence="1">Expedition CK06-06</strain>
    </source>
</reference>
<feature type="non-terminal residue" evidence="1">
    <location>
        <position position="69"/>
    </location>
</feature>
<gene>
    <name evidence="1" type="ORF">S03H2_19444</name>
</gene>
<dbReference type="EMBL" id="BARU01010157">
    <property type="protein sequence ID" value="GAH45500.1"/>
    <property type="molecule type" value="Genomic_DNA"/>
</dbReference>
<organism evidence="1">
    <name type="scientific">marine sediment metagenome</name>
    <dbReference type="NCBI Taxonomy" id="412755"/>
    <lineage>
        <taxon>unclassified sequences</taxon>
        <taxon>metagenomes</taxon>
        <taxon>ecological metagenomes</taxon>
    </lineage>
</organism>
<proteinExistence type="predicted"/>
<evidence type="ECO:0000313" key="1">
    <source>
        <dbReference type="EMBL" id="GAH45500.1"/>
    </source>
</evidence>
<dbReference type="AlphaFoldDB" id="X1GL04"/>
<protein>
    <submittedName>
        <fullName evidence="1">Uncharacterized protein</fullName>
    </submittedName>
</protein>